<reference evidence="4" key="1">
    <citation type="submission" date="2016-11" db="EMBL/GenBank/DDBJ databases">
        <authorList>
            <person name="Varghese N."/>
            <person name="Submissions S."/>
        </authorList>
    </citation>
    <scope>NUCLEOTIDE SEQUENCE [LARGE SCALE GENOMIC DNA]</scope>
    <source>
        <strain evidence="4">DSM 17957</strain>
    </source>
</reference>
<dbReference type="OrthoDB" id="7019976at2"/>
<dbReference type="InterPro" id="IPR055259">
    <property type="entry name" value="YkvP/CgeB_Glyco_trans-like"/>
</dbReference>
<feature type="domain" description="Spore protein YkvP N-terminal" evidence="1">
    <location>
        <begin position="3"/>
        <end position="110"/>
    </location>
</feature>
<evidence type="ECO:0000313" key="4">
    <source>
        <dbReference type="Proteomes" id="UP000184536"/>
    </source>
</evidence>
<evidence type="ECO:0000259" key="2">
    <source>
        <dbReference type="Pfam" id="PF13524"/>
    </source>
</evidence>
<dbReference type="InterPro" id="IPR024542">
    <property type="entry name" value="YkvP_N"/>
</dbReference>
<evidence type="ECO:0000313" key="3">
    <source>
        <dbReference type="EMBL" id="SHK08548.1"/>
    </source>
</evidence>
<protein>
    <submittedName>
        <fullName evidence="3">Spore maturation protein CgeB</fullName>
    </submittedName>
</protein>
<dbReference type="AlphaFoldDB" id="A0A1M6PKX6"/>
<dbReference type="EMBL" id="FQZV01000071">
    <property type="protein sequence ID" value="SHK08548.1"/>
    <property type="molecule type" value="Genomic_DNA"/>
</dbReference>
<dbReference type="STRING" id="1121919.SAMN02745975_03608"/>
<dbReference type="Proteomes" id="UP000184536">
    <property type="component" value="Unassembled WGS sequence"/>
</dbReference>
<gene>
    <name evidence="3" type="ORF">SAMN02745975_03608</name>
</gene>
<dbReference type="RefSeq" id="WP_110942579.1">
    <property type="nucleotide sequence ID" value="NZ_FQZV01000071.1"/>
</dbReference>
<feature type="domain" description="Spore protein YkvP/CgeB glycosyl transferase-like" evidence="2">
    <location>
        <begin position="165"/>
        <end position="311"/>
    </location>
</feature>
<keyword evidence="4" id="KW-1185">Reference proteome</keyword>
<dbReference type="SUPFAM" id="SSF53756">
    <property type="entry name" value="UDP-Glycosyltransferase/glycogen phosphorylase"/>
    <property type="match status" value="1"/>
</dbReference>
<sequence>MKILFIHECVTIIYSLKPGLEKIGHEAKVFDMRKYPFGEQKNKLIAKIESFKPDYIFIHGDPPGLNWSALWDVRKAYKIPMIYWAVEDPLYHNQLSRGIAEKVDYVFTPCVELLKEYQRMGKKSQLLLFSCNPKFHKTLPPCKSLKHDIVLVGSNYKERATTTAKILQPLIDNNYDLMVWGNSWWIDRNLPFSIPEKYYGGFLPYCMLPWVYNSAKIVLGVHLDNTSLTQTSMRTFEALGCGSFYLSQYTKAHEQLFKRGVHLEWADTTKDLLRLVDHYLSNDADRNSIGHTGQEFVYKNHSCYQRAHTLTDFLIKNK</sequence>
<name>A0A1M6PKX6_9FIRM</name>
<accession>A0A1M6PKX6</accession>
<dbReference type="Pfam" id="PF13524">
    <property type="entry name" value="Glyco_trans_1_2"/>
    <property type="match status" value="1"/>
</dbReference>
<organism evidence="3 4">
    <name type="scientific">Geosporobacter subterraneus DSM 17957</name>
    <dbReference type="NCBI Taxonomy" id="1121919"/>
    <lineage>
        <taxon>Bacteria</taxon>
        <taxon>Bacillati</taxon>
        <taxon>Bacillota</taxon>
        <taxon>Clostridia</taxon>
        <taxon>Peptostreptococcales</taxon>
        <taxon>Thermotaleaceae</taxon>
        <taxon>Geosporobacter</taxon>
    </lineage>
</organism>
<dbReference type="Pfam" id="PF12996">
    <property type="entry name" value="DUF3880"/>
    <property type="match status" value="1"/>
</dbReference>
<evidence type="ECO:0000259" key="1">
    <source>
        <dbReference type="Pfam" id="PF12996"/>
    </source>
</evidence>
<proteinExistence type="predicted"/>